<comment type="caution">
    <text evidence="8">Lacks conserved residue(s) required for the propagation of feature annotation.</text>
</comment>
<feature type="transmembrane region" description="Helical" evidence="8">
    <location>
        <begin position="93"/>
        <end position="111"/>
    </location>
</feature>
<evidence type="ECO:0000256" key="5">
    <source>
        <dbReference type="ARBA" id="ARBA00022692"/>
    </source>
</evidence>
<feature type="transmembrane region" description="Helical" evidence="8">
    <location>
        <begin position="25"/>
        <end position="47"/>
    </location>
</feature>
<evidence type="ECO:0000256" key="4">
    <source>
        <dbReference type="ARBA" id="ARBA00022519"/>
    </source>
</evidence>
<dbReference type="RefSeq" id="WP_378774557.1">
    <property type="nucleotide sequence ID" value="NZ_JBHTMX010000022.1"/>
</dbReference>
<keyword evidence="7 8" id="KW-0472">Membrane</keyword>
<keyword evidence="10" id="KW-1185">Reference proteome</keyword>
<evidence type="ECO:0000256" key="3">
    <source>
        <dbReference type="ARBA" id="ARBA00022475"/>
    </source>
</evidence>
<keyword evidence="5 8" id="KW-0812">Transmembrane</keyword>
<dbReference type="PANTHER" id="PTHR33508">
    <property type="entry name" value="UPF0056 MEMBRANE PROTEIN YHCE"/>
    <property type="match status" value="1"/>
</dbReference>
<dbReference type="Pfam" id="PF01914">
    <property type="entry name" value="MarC"/>
    <property type="match status" value="1"/>
</dbReference>
<keyword evidence="3" id="KW-1003">Cell membrane</keyword>
<dbReference type="PANTHER" id="PTHR33508:SF2">
    <property type="entry name" value="UPF0056 INNER MEMBRANE PROTEIN MARC"/>
    <property type="match status" value="1"/>
</dbReference>
<keyword evidence="6 8" id="KW-1133">Transmembrane helix</keyword>
<dbReference type="Proteomes" id="UP001597171">
    <property type="component" value="Unassembled WGS sequence"/>
</dbReference>
<gene>
    <name evidence="9" type="ORF">ACFQ4O_05020</name>
</gene>
<evidence type="ECO:0000256" key="6">
    <source>
        <dbReference type="ARBA" id="ARBA00022989"/>
    </source>
</evidence>
<dbReference type="InterPro" id="IPR002771">
    <property type="entry name" value="Multi_antbiot-R_MarC"/>
</dbReference>
<comment type="subcellular location">
    <subcellularLocation>
        <location evidence="1">Cell inner membrane</location>
        <topology evidence="1">Multi-pass membrane protein</topology>
    </subcellularLocation>
    <subcellularLocation>
        <location evidence="8">Cell membrane</location>
        <topology evidence="8">Multi-pass membrane protein</topology>
    </subcellularLocation>
</comment>
<dbReference type="NCBIfam" id="NF008228">
    <property type="entry name" value="PRK10995.1"/>
    <property type="match status" value="1"/>
</dbReference>
<organism evidence="9 10">
    <name type="scientific">Methylopila musalis</name>
    <dbReference type="NCBI Taxonomy" id="1134781"/>
    <lineage>
        <taxon>Bacteria</taxon>
        <taxon>Pseudomonadati</taxon>
        <taxon>Pseudomonadota</taxon>
        <taxon>Alphaproteobacteria</taxon>
        <taxon>Hyphomicrobiales</taxon>
        <taxon>Methylopilaceae</taxon>
        <taxon>Methylopila</taxon>
    </lineage>
</organism>
<evidence type="ECO:0000256" key="8">
    <source>
        <dbReference type="RuleBase" id="RU362048"/>
    </source>
</evidence>
<dbReference type="NCBIfam" id="TIGR00427">
    <property type="entry name" value="NAAT family transporter"/>
    <property type="match status" value="1"/>
</dbReference>
<name>A0ABW3Z543_9HYPH</name>
<evidence type="ECO:0000256" key="1">
    <source>
        <dbReference type="ARBA" id="ARBA00004429"/>
    </source>
</evidence>
<sequence>MEPWRLRPRRTPGGDVEFITNAIKYVPVITLGLLPIMNPLSTVPLFLTLTRRMSPHWRARQARLACLYAFLILSAFLFLGNGIIALFGISLPGIRIAGGLIIMVLAFRMLFSGQGQEGPVDEGDAEEIKQAELDFSFSPLAMPSLAGPGSIAVVMSYGSQIPEGHSIDGHIIVLIGVAITVAVAYVALIFSNWIAKFLGEHGIQAVTKIMGFLLTCVAVQFIASGIREFVVSFSALS</sequence>
<comment type="similarity">
    <text evidence="2 8">Belongs to the UPF0056 (MarC) family.</text>
</comment>
<feature type="transmembrane region" description="Helical" evidence="8">
    <location>
        <begin position="67"/>
        <end position="87"/>
    </location>
</feature>
<evidence type="ECO:0000313" key="9">
    <source>
        <dbReference type="EMBL" id="MFD1331355.1"/>
    </source>
</evidence>
<evidence type="ECO:0000313" key="10">
    <source>
        <dbReference type="Proteomes" id="UP001597171"/>
    </source>
</evidence>
<feature type="transmembrane region" description="Helical" evidence="8">
    <location>
        <begin position="171"/>
        <end position="194"/>
    </location>
</feature>
<reference evidence="10" key="1">
    <citation type="journal article" date="2019" name="Int. J. Syst. Evol. Microbiol.">
        <title>The Global Catalogue of Microorganisms (GCM) 10K type strain sequencing project: providing services to taxonomists for standard genome sequencing and annotation.</title>
        <authorList>
            <consortium name="The Broad Institute Genomics Platform"/>
            <consortium name="The Broad Institute Genome Sequencing Center for Infectious Disease"/>
            <person name="Wu L."/>
            <person name="Ma J."/>
        </authorList>
    </citation>
    <scope>NUCLEOTIDE SEQUENCE [LARGE SCALE GENOMIC DNA]</scope>
    <source>
        <strain evidence="10">CCUG 61696</strain>
    </source>
</reference>
<evidence type="ECO:0000256" key="2">
    <source>
        <dbReference type="ARBA" id="ARBA00009784"/>
    </source>
</evidence>
<evidence type="ECO:0000256" key="7">
    <source>
        <dbReference type="ARBA" id="ARBA00023136"/>
    </source>
</evidence>
<proteinExistence type="inferred from homology"/>
<protein>
    <recommendedName>
        <fullName evidence="8">UPF0056 membrane protein</fullName>
    </recommendedName>
</protein>
<dbReference type="EMBL" id="JBHTMX010000022">
    <property type="protein sequence ID" value="MFD1331355.1"/>
    <property type="molecule type" value="Genomic_DNA"/>
</dbReference>
<accession>A0ABW3Z543</accession>
<keyword evidence="4" id="KW-0997">Cell inner membrane</keyword>
<feature type="transmembrane region" description="Helical" evidence="8">
    <location>
        <begin position="206"/>
        <end position="226"/>
    </location>
</feature>
<comment type="caution">
    <text evidence="9">The sequence shown here is derived from an EMBL/GenBank/DDBJ whole genome shotgun (WGS) entry which is preliminary data.</text>
</comment>